<name>A0ABT6ZTV6_9ACTN</name>
<dbReference type="Proteomes" id="UP001214441">
    <property type="component" value="Unassembled WGS sequence"/>
</dbReference>
<dbReference type="PROSITE" id="PS01095">
    <property type="entry name" value="GH18_1"/>
    <property type="match status" value="1"/>
</dbReference>
<evidence type="ECO:0000259" key="6">
    <source>
        <dbReference type="PROSITE" id="PS51910"/>
    </source>
</evidence>
<reference evidence="7 8" key="1">
    <citation type="submission" date="2023-05" db="EMBL/GenBank/DDBJ databases">
        <title>Streptantibioticus silvisoli sp. nov., acidotolerant actinomycetes 1 from pine litter.</title>
        <authorList>
            <person name="Swiecimska M."/>
            <person name="Golinska P."/>
            <person name="Sangal V."/>
            <person name="Wachnowicz B."/>
            <person name="Goodfellow M."/>
        </authorList>
    </citation>
    <scope>NUCLEOTIDE SEQUENCE [LARGE SCALE GENOMIC DNA]</scope>
    <source>
        <strain evidence="7 8">DSM 42109</strain>
    </source>
</reference>
<feature type="domain" description="GH18" evidence="6">
    <location>
        <begin position="7"/>
        <end position="294"/>
    </location>
</feature>
<dbReference type="SUPFAM" id="SSF51445">
    <property type="entry name" value="(Trans)glycosidases"/>
    <property type="match status" value="1"/>
</dbReference>
<evidence type="ECO:0000313" key="7">
    <source>
        <dbReference type="EMBL" id="MDJ1132071.1"/>
    </source>
</evidence>
<dbReference type="InterPro" id="IPR017853">
    <property type="entry name" value="GH"/>
</dbReference>
<evidence type="ECO:0000313" key="8">
    <source>
        <dbReference type="Proteomes" id="UP001214441"/>
    </source>
</evidence>
<comment type="similarity">
    <text evidence="4">Belongs to the glycosyl hydrolase 18 family.</text>
</comment>
<dbReference type="Pfam" id="PF00704">
    <property type="entry name" value="Glyco_hydro_18"/>
    <property type="match status" value="1"/>
</dbReference>
<sequence length="317" mass="35590">MVVPQEKRMVMYYQTKHLRDGIGLISPELMLRPTPALTDLIVAAVHLNHQGPVLTINNWEPQDAGHDQMWEALAVTQRAGVHVLVLLGGAAVGTFARLAEDFEKHYGALRDFLTHYRLDGVDIDIEEEVEVGPVRELILRLREDFGSTFKITMAPVARELWAVDEVVFKGFRYRQLYRECGEEIDWFNAQFYNGWGSLRDPGDYRRIEAVSADPDTRIVPLDKVVPIALTNEKNGDPASYVEFGRLLKTVRELRDTHGAVLRGMAGWEYFNSVVPGVDGPWQWPRQIQAALTAEPEPVPVPVPEPVPEPGPGPVPGL</sequence>
<evidence type="ECO:0000256" key="5">
    <source>
        <dbReference type="SAM" id="MobiDB-lite"/>
    </source>
</evidence>
<comment type="caution">
    <text evidence="7">The sequence shown here is derived from an EMBL/GenBank/DDBJ whole genome shotgun (WGS) entry which is preliminary data.</text>
</comment>
<dbReference type="EMBL" id="JANCPR020000007">
    <property type="protein sequence ID" value="MDJ1132071.1"/>
    <property type="molecule type" value="Genomic_DNA"/>
</dbReference>
<evidence type="ECO:0000256" key="4">
    <source>
        <dbReference type="RuleBase" id="RU004453"/>
    </source>
</evidence>
<keyword evidence="1 3" id="KW-0378">Hydrolase</keyword>
<dbReference type="RefSeq" id="WP_274042387.1">
    <property type="nucleotide sequence ID" value="NZ_JANCPR020000007.1"/>
</dbReference>
<keyword evidence="2 3" id="KW-0326">Glycosidase</keyword>
<dbReference type="InterPro" id="IPR001223">
    <property type="entry name" value="Glyco_hydro18_cat"/>
</dbReference>
<evidence type="ECO:0000256" key="2">
    <source>
        <dbReference type="ARBA" id="ARBA00023295"/>
    </source>
</evidence>
<accession>A0ABT6ZTV6</accession>
<protein>
    <submittedName>
        <fullName evidence="7">Glycosyl hydrolase family 18 protein</fullName>
    </submittedName>
</protein>
<dbReference type="GO" id="GO:0016787">
    <property type="term" value="F:hydrolase activity"/>
    <property type="evidence" value="ECO:0007669"/>
    <property type="project" value="UniProtKB-KW"/>
</dbReference>
<gene>
    <name evidence="7" type="ORF">NMN56_008930</name>
</gene>
<dbReference type="InterPro" id="IPR001579">
    <property type="entry name" value="Glyco_hydro_18_chit_AS"/>
</dbReference>
<evidence type="ECO:0000256" key="3">
    <source>
        <dbReference type="RuleBase" id="RU000489"/>
    </source>
</evidence>
<feature type="region of interest" description="Disordered" evidence="5">
    <location>
        <begin position="296"/>
        <end position="317"/>
    </location>
</feature>
<proteinExistence type="inferred from homology"/>
<keyword evidence="8" id="KW-1185">Reference proteome</keyword>
<organism evidence="7 8">
    <name type="scientific">Streptomyces iconiensis</name>
    <dbReference type="NCBI Taxonomy" id="1384038"/>
    <lineage>
        <taxon>Bacteria</taxon>
        <taxon>Bacillati</taxon>
        <taxon>Actinomycetota</taxon>
        <taxon>Actinomycetes</taxon>
        <taxon>Kitasatosporales</taxon>
        <taxon>Streptomycetaceae</taxon>
        <taxon>Streptomyces</taxon>
    </lineage>
</organism>
<dbReference type="PROSITE" id="PS51910">
    <property type="entry name" value="GH18_2"/>
    <property type="match status" value="1"/>
</dbReference>
<evidence type="ECO:0000256" key="1">
    <source>
        <dbReference type="ARBA" id="ARBA00022801"/>
    </source>
</evidence>
<dbReference type="Gene3D" id="3.20.20.80">
    <property type="entry name" value="Glycosidases"/>
    <property type="match status" value="1"/>
</dbReference>